<keyword evidence="2" id="KW-1185">Reference proteome</keyword>
<evidence type="ECO:0000313" key="1">
    <source>
        <dbReference type="EMBL" id="MBP2054838.1"/>
    </source>
</evidence>
<organism evidence="1 2">
    <name type="scientific">Streptomyces griseochromogenes</name>
    <dbReference type="NCBI Taxonomy" id="68214"/>
    <lineage>
        <taxon>Bacteria</taxon>
        <taxon>Bacillati</taxon>
        <taxon>Actinomycetota</taxon>
        <taxon>Actinomycetes</taxon>
        <taxon>Kitasatosporales</taxon>
        <taxon>Streptomycetaceae</taxon>
        <taxon>Streptomyces</taxon>
    </lineage>
</organism>
<protein>
    <submittedName>
        <fullName evidence="1">Uncharacterized protein</fullName>
    </submittedName>
</protein>
<sequence>MTVTRLDWHAAEDHPTTALHWDGDAGLKSCSDLLHDFLNKINRMETEYRRAMADLYGAS</sequence>
<proteinExistence type="predicted"/>
<reference evidence="1 2" key="1">
    <citation type="submission" date="2021-03" db="EMBL/GenBank/DDBJ databases">
        <title>Genomic Encyclopedia of Type Strains, Phase IV (KMG-IV): sequencing the most valuable type-strain genomes for metagenomic binning, comparative biology and taxonomic classification.</title>
        <authorList>
            <person name="Goeker M."/>
        </authorList>
    </citation>
    <scope>NUCLEOTIDE SEQUENCE [LARGE SCALE GENOMIC DNA]</scope>
    <source>
        <strain evidence="1 2">DSM 40499</strain>
    </source>
</reference>
<comment type="caution">
    <text evidence="1">The sequence shown here is derived from an EMBL/GenBank/DDBJ whole genome shotgun (WGS) entry which is preliminary data.</text>
</comment>
<evidence type="ECO:0000313" key="2">
    <source>
        <dbReference type="Proteomes" id="UP001519309"/>
    </source>
</evidence>
<gene>
    <name evidence="1" type="ORF">J2Z21_007848</name>
</gene>
<name>A0ABS4M5A9_9ACTN</name>
<accession>A0ABS4M5A9</accession>
<dbReference type="EMBL" id="JAGGLP010000024">
    <property type="protein sequence ID" value="MBP2054838.1"/>
    <property type="molecule type" value="Genomic_DNA"/>
</dbReference>
<dbReference type="Proteomes" id="UP001519309">
    <property type="component" value="Unassembled WGS sequence"/>
</dbReference>
<dbReference type="RefSeq" id="WP_159400223.1">
    <property type="nucleotide sequence ID" value="NZ_CP016279.1"/>
</dbReference>